<organism evidence="1 2">
    <name type="scientific">Peronospora effusa</name>
    <dbReference type="NCBI Taxonomy" id="542832"/>
    <lineage>
        <taxon>Eukaryota</taxon>
        <taxon>Sar</taxon>
        <taxon>Stramenopiles</taxon>
        <taxon>Oomycota</taxon>
        <taxon>Peronosporomycetes</taxon>
        <taxon>Peronosporales</taxon>
        <taxon>Peronosporaceae</taxon>
        <taxon>Peronospora</taxon>
    </lineage>
</organism>
<reference evidence="1 2" key="1">
    <citation type="submission" date="2018-06" db="EMBL/GenBank/DDBJ databases">
        <title>Comparative genomics of downy mildews reveals potential adaptations to biotrophy.</title>
        <authorList>
            <person name="Fletcher K."/>
            <person name="Klosterman S.J."/>
            <person name="Derevnina L."/>
            <person name="Martin F."/>
            <person name="Koike S."/>
            <person name="Reyes Chin-Wo S."/>
            <person name="Mou B."/>
            <person name="Michelmore R."/>
        </authorList>
    </citation>
    <scope>NUCLEOTIDE SEQUENCE [LARGE SCALE GENOMIC DNA]</scope>
    <source>
        <strain evidence="1 2">R13</strain>
    </source>
</reference>
<name>A0A3R7W0H5_9STRA</name>
<gene>
    <name evidence="1" type="ORF">DD237_003963</name>
</gene>
<evidence type="ECO:0000313" key="2">
    <source>
        <dbReference type="Proteomes" id="UP000286097"/>
    </source>
</evidence>
<evidence type="ECO:0000313" key="1">
    <source>
        <dbReference type="EMBL" id="RQM11431.1"/>
    </source>
</evidence>
<accession>A0A3R7W0H5</accession>
<dbReference type="Proteomes" id="UP000286097">
    <property type="component" value="Unassembled WGS sequence"/>
</dbReference>
<sequence>MNEYLEVVMESHRIQLTSLKNEDHEKEEGDPYYVMDNSKKEGEHYSFFYCMKERRGLLL</sequence>
<dbReference type="VEuPathDB" id="FungiDB:DD237_003963"/>
<dbReference type="EMBL" id="QKXF01000431">
    <property type="protein sequence ID" value="RQM11431.1"/>
    <property type="molecule type" value="Genomic_DNA"/>
</dbReference>
<proteinExistence type="predicted"/>
<protein>
    <submittedName>
        <fullName evidence="1">Uncharacterized protein</fullName>
    </submittedName>
</protein>
<dbReference type="AlphaFoldDB" id="A0A3R7W0H5"/>
<comment type="caution">
    <text evidence="1">The sequence shown here is derived from an EMBL/GenBank/DDBJ whole genome shotgun (WGS) entry which is preliminary data.</text>
</comment>